<dbReference type="AlphaFoldDB" id="A0A366HEP7"/>
<keyword evidence="3" id="KW-1185">Reference proteome</keyword>
<gene>
    <name evidence="2" type="ORF">DES53_108227</name>
</gene>
<reference evidence="2 3" key="1">
    <citation type="submission" date="2018-06" db="EMBL/GenBank/DDBJ databases">
        <title>Genomic Encyclopedia of Type Strains, Phase IV (KMG-IV): sequencing the most valuable type-strain genomes for metagenomic binning, comparative biology and taxonomic classification.</title>
        <authorList>
            <person name="Goeker M."/>
        </authorList>
    </citation>
    <scope>NUCLEOTIDE SEQUENCE [LARGE SCALE GENOMIC DNA]</scope>
    <source>
        <strain evidence="2 3">DSM 25532</strain>
    </source>
</reference>
<dbReference type="Proteomes" id="UP000253426">
    <property type="component" value="Unassembled WGS sequence"/>
</dbReference>
<accession>A0A366HEP7</accession>
<evidence type="ECO:0000313" key="3">
    <source>
        <dbReference type="Proteomes" id="UP000253426"/>
    </source>
</evidence>
<comment type="caution">
    <text evidence="2">The sequence shown here is derived from an EMBL/GenBank/DDBJ whole genome shotgun (WGS) entry which is preliminary data.</text>
</comment>
<sequence length="79" mass="8739">MKVFRVVLHSFGPTYIEADSCIQDASSVRFYRAGQLLAEYLPSTVKAVEETELPVQGDMFKGTPPESGARQEEDDGERG</sequence>
<evidence type="ECO:0000256" key="1">
    <source>
        <dbReference type="SAM" id="MobiDB-lite"/>
    </source>
</evidence>
<feature type="region of interest" description="Disordered" evidence="1">
    <location>
        <begin position="52"/>
        <end position="79"/>
    </location>
</feature>
<name>A0A366HEP7_9BACT</name>
<protein>
    <submittedName>
        <fullName evidence="2">Uncharacterized protein</fullName>
    </submittedName>
</protein>
<dbReference type="EMBL" id="QNRR01000008">
    <property type="protein sequence ID" value="RBP40520.1"/>
    <property type="molecule type" value="Genomic_DNA"/>
</dbReference>
<proteinExistence type="predicted"/>
<evidence type="ECO:0000313" key="2">
    <source>
        <dbReference type="EMBL" id="RBP40520.1"/>
    </source>
</evidence>
<organism evidence="2 3">
    <name type="scientific">Roseimicrobium gellanilyticum</name>
    <dbReference type="NCBI Taxonomy" id="748857"/>
    <lineage>
        <taxon>Bacteria</taxon>
        <taxon>Pseudomonadati</taxon>
        <taxon>Verrucomicrobiota</taxon>
        <taxon>Verrucomicrobiia</taxon>
        <taxon>Verrucomicrobiales</taxon>
        <taxon>Verrucomicrobiaceae</taxon>
        <taxon>Roseimicrobium</taxon>
    </lineage>
</organism>